<evidence type="ECO:0000313" key="4">
    <source>
        <dbReference type="Proteomes" id="UP000256690"/>
    </source>
</evidence>
<dbReference type="STRING" id="1810919.A0A3D8T409"/>
<accession>A0A3D8T409</accession>
<organism evidence="3 4">
    <name type="scientific">Aspergillus mulundensis</name>
    <dbReference type="NCBI Taxonomy" id="1810919"/>
    <lineage>
        <taxon>Eukaryota</taxon>
        <taxon>Fungi</taxon>
        <taxon>Dikarya</taxon>
        <taxon>Ascomycota</taxon>
        <taxon>Pezizomycotina</taxon>
        <taxon>Eurotiomycetes</taxon>
        <taxon>Eurotiomycetidae</taxon>
        <taxon>Eurotiales</taxon>
        <taxon>Aspergillaceae</taxon>
        <taxon>Aspergillus</taxon>
        <taxon>Aspergillus subgen. Nidulantes</taxon>
    </lineage>
</organism>
<sequence length="78" mass="8705">MPSTKVQDKNGEEIKEGDYVFTRIRGGSHHGKVEKIVTDQAGAEQEDVKNPPKVIYSDQHGHRVAHNPGTLEKTQPEE</sequence>
<reference evidence="3 4" key="1">
    <citation type="journal article" date="2018" name="IMA Fungus">
        <title>IMA Genome-F 9: Draft genome sequence of Annulohypoxylon stygium, Aspergillus mulundensis, Berkeleyomyces basicola (syn. Thielaviopsis basicola), Ceratocystis smalleyi, two Cercospora beticola strains, Coleophoma cylindrospora, Fusarium fracticaudum, Phialophora cf. hyalina, and Morchella septimelata.</title>
        <authorList>
            <person name="Wingfield B.D."/>
            <person name="Bills G.F."/>
            <person name="Dong Y."/>
            <person name="Huang W."/>
            <person name="Nel W.J."/>
            <person name="Swalarsk-Parry B.S."/>
            <person name="Vaghefi N."/>
            <person name="Wilken P.M."/>
            <person name="An Z."/>
            <person name="de Beer Z.W."/>
            <person name="De Vos L."/>
            <person name="Chen L."/>
            <person name="Duong T.A."/>
            <person name="Gao Y."/>
            <person name="Hammerbacher A."/>
            <person name="Kikkert J.R."/>
            <person name="Li Y."/>
            <person name="Li H."/>
            <person name="Li K."/>
            <person name="Li Q."/>
            <person name="Liu X."/>
            <person name="Ma X."/>
            <person name="Naidoo K."/>
            <person name="Pethybridge S.J."/>
            <person name="Sun J."/>
            <person name="Steenkamp E.T."/>
            <person name="van der Nest M.A."/>
            <person name="van Wyk S."/>
            <person name="Wingfield M.J."/>
            <person name="Xiong C."/>
            <person name="Yue Q."/>
            <person name="Zhang X."/>
        </authorList>
    </citation>
    <scope>NUCLEOTIDE SEQUENCE [LARGE SCALE GENOMIC DNA]</scope>
    <source>
        <strain evidence="3 4">DSM 5745</strain>
    </source>
</reference>
<name>A0A3D8T409_9EURO</name>
<feature type="region of interest" description="Disordered" evidence="1">
    <location>
        <begin position="39"/>
        <end position="78"/>
    </location>
</feature>
<dbReference type="Gene3D" id="2.30.30.1060">
    <property type="match status" value="1"/>
</dbReference>
<comment type="caution">
    <text evidence="3">The sequence shown here is derived from an EMBL/GenBank/DDBJ whole genome shotgun (WGS) entry which is preliminary data.</text>
</comment>
<proteinExistence type="predicted"/>
<dbReference type="Proteomes" id="UP000256690">
    <property type="component" value="Unassembled WGS sequence"/>
</dbReference>
<evidence type="ECO:0000259" key="2">
    <source>
        <dbReference type="Pfam" id="PF11160"/>
    </source>
</evidence>
<dbReference type="EMBL" id="PVWQ01000001">
    <property type="protein sequence ID" value="RDW93259.1"/>
    <property type="molecule type" value="Genomic_DNA"/>
</dbReference>
<dbReference type="RefSeq" id="XP_026608442.1">
    <property type="nucleotide sequence ID" value="XM_026742597.1"/>
</dbReference>
<keyword evidence="4" id="KW-1185">Reference proteome</keyword>
<gene>
    <name evidence="3" type="ORF">DSM5745_00581</name>
</gene>
<protein>
    <recommendedName>
        <fullName evidence="2">Hypervirulence associated protein TUDOR domain-containing protein</fullName>
    </recommendedName>
</protein>
<feature type="domain" description="Hypervirulence associated protein TUDOR" evidence="2">
    <location>
        <begin position="17"/>
        <end position="71"/>
    </location>
</feature>
<evidence type="ECO:0000256" key="1">
    <source>
        <dbReference type="SAM" id="MobiDB-lite"/>
    </source>
</evidence>
<dbReference type="InterPro" id="IPR021331">
    <property type="entry name" value="Hva1_TUDOR"/>
</dbReference>
<dbReference type="GeneID" id="38110951"/>
<evidence type="ECO:0000313" key="3">
    <source>
        <dbReference type="EMBL" id="RDW93259.1"/>
    </source>
</evidence>
<dbReference type="OrthoDB" id="2138648at2759"/>
<dbReference type="AlphaFoldDB" id="A0A3D8T409"/>
<dbReference type="Pfam" id="PF11160">
    <property type="entry name" value="Hva1_TUDOR"/>
    <property type="match status" value="1"/>
</dbReference>